<reference evidence="2 3" key="1">
    <citation type="submission" date="2020-11" db="EMBL/GenBank/DDBJ databases">
        <title>Amino acid is mineralized and recycled by bacteria in oceanic microbiome.</title>
        <authorList>
            <person name="Zheng L.Y."/>
        </authorList>
    </citation>
    <scope>NUCLEOTIDE SEQUENCE [LARGE SCALE GENOMIC DNA]</scope>
    <source>
        <strain evidence="2 3">A32-1</strain>
    </source>
</reference>
<dbReference type="AlphaFoldDB" id="A0A7S8MX26"/>
<evidence type="ECO:0000259" key="1">
    <source>
        <dbReference type="Pfam" id="PF24698"/>
    </source>
</evidence>
<dbReference type="EMBL" id="CP064760">
    <property type="protein sequence ID" value="QPE04760.1"/>
    <property type="molecule type" value="Genomic_DNA"/>
</dbReference>
<name>A0A7S8MX26_9MICO</name>
<dbReference type="InterPro" id="IPR056079">
    <property type="entry name" value="DUF7662"/>
</dbReference>
<organism evidence="2 3">
    <name type="scientific">Microbacterium schleiferi</name>
    <dbReference type="NCBI Taxonomy" id="69362"/>
    <lineage>
        <taxon>Bacteria</taxon>
        <taxon>Bacillati</taxon>
        <taxon>Actinomycetota</taxon>
        <taxon>Actinomycetes</taxon>
        <taxon>Micrococcales</taxon>
        <taxon>Microbacteriaceae</taxon>
        <taxon>Microbacterium</taxon>
    </lineage>
</organism>
<feature type="domain" description="DUF7662" evidence="1">
    <location>
        <begin position="16"/>
        <end position="88"/>
    </location>
</feature>
<dbReference type="KEGG" id="msf:IT882_00945"/>
<proteinExistence type="predicted"/>
<accession>A0A7S8MX26</accession>
<dbReference type="Proteomes" id="UP000594480">
    <property type="component" value="Chromosome"/>
</dbReference>
<evidence type="ECO:0000313" key="2">
    <source>
        <dbReference type="EMBL" id="QPE04760.1"/>
    </source>
</evidence>
<dbReference type="Pfam" id="PF24698">
    <property type="entry name" value="DUF7662"/>
    <property type="match status" value="1"/>
</dbReference>
<dbReference type="RefSeq" id="WP_195692787.1">
    <property type="nucleotide sequence ID" value="NZ_CP064760.1"/>
</dbReference>
<gene>
    <name evidence="2" type="ORF">IT882_00945</name>
</gene>
<sequence>MASPTEAPLSRLEQIYTPLGDYLRSVSHDEDAVLAFAEIEALIGRPLPPQARLKQLWWASIPRQPQSRAWLRADRRAAPDLMAETVTFVFDVFTRDNPLERIQGIRAAWLGYARTSLSIPPRDPDGPHVDLGWWEPHEVYLLHLPANGQFKVGLTRIGSKRLVSVGGATARTVDRITMANRWAALVVEHHVLELAWDAWERPDRFASGDKGETERWNDWLVPPPLSAVCDSLEEDRQAPGWDVSAYRK</sequence>
<keyword evidence="3" id="KW-1185">Reference proteome</keyword>
<evidence type="ECO:0000313" key="3">
    <source>
        <dbReference type="Proteomes" id="UP000594480"/>
    </source>
</evidence>
<protein>
    <recommendedName>
        <fullName evidence="1">DUF7662 domain-containing protein</fullName>
    </recommendedName>
</protein>